<reference evidence="2 3" key="1">
    <citation type="journal article" date="2012" name="PLoS Pathog.">
        <title>Diverse lifestyles and strategies of plant pathogenesis encoded in the genomes of eighteen Dothideomycetes fungi.</title>
        <authorList>
            <person name="Ohm R.A."/>
            <person name="Feau N."/>
            <person name="Henrissat B."/>
            <person name="Schoch C.L."/>
            <person name="Horwitz B.A."/>
            <person name="Barry K.W."/>
            <person name="Condon B.J."/>
            <person name="Copeland A.C."/>
            <person name="Dhillon B."/>
            <person name="Glaser F."/>
            <person name="Hesse C.N."/>
            <person name="Kosti I."/>
            <person name="LaButti K."/>
            <person name="Lindquist E.A."/>
            <person name="Lucas S."/>
            <person name="Salamov A.A."/>
            <person name="Bradshaw R.E."/>
            <person name="Ciuffetti L."/>
            <person name="Hamelin R.C."/>
            <person name="Kema G.H.J."/>
            <person name="Lawrence C."/>
            <person name="Scott J.A."/>
            <person name="Spatafora J.W."/>
            <person name="Turgeon B.G."/>
            <person name="de Wit P.J.G.M."/>
            <person name="Zhong S."/>
            <person name="Goodwin S.B."/>
            <person name="Grigoriev I.V."/>
        </authorList>
    </citation>
    <scope>NUCLEOTIDE SEQUENCE [LARGE SCALE GENOMIC DNA]</scope>
    <source>
        <strain evidence="3">28A</strain>
    </source>
</reference>
<dbReference type="eggNOG" id="ENOG502RH36">
    <property type="taxonomic scope" value="Eukaryota"/>
</dbReference>
<reference evidence="2 3" key="2">
    <citation type="journal article" date="2013" name="PLoS Genet.">
        <title>Comparative genome structure, secondary metabolite, and effector coding capacity across Cochliobolus pathogens.</title>
        <authorList>
            <person name="Condon B.J."/>
            <person name="Leng Y."/>
            <person name="Wu D."/>
            <person name="Bushley K.E."/>
            <person name="Ohm R.A."/>
            <person name="Otillar R."/>
            <person name="Martin J."/>
            <person name="Schackwitz W."/>
            <person name="Grimwood J."/>
            <person name="MohdZainudin N."/>
            <person name="Xue C."/>
            <person name="Wang R."/>
            <person name="Manning V.A."/>
            <person name="Dhillon B."/>
            <person name="Tu Z.J."/>
            <person name="Steffenson B.J."/>
            <person name="Salamov A."/>
            <person name="Sun H."/>
            <person name="Lowry S."/>
            <person name="LaButti K."/>
            <person name="Han J."/>
            <person name="Copeland A."/>
            <person name="Lindquist E."/>
            <person name="Barry K."/>
            <person name="Schmutz J."/>
            <person name="Baker S.E."/>
            <person name="Ciuffetti L.M."/>
            <person name="Grigoriev I.V."/>
            <person name="Zhong S."/>
            <person name="Turgeon B.G."/>
        </authorList>
    </citation>
    <scope>NUCLEOTIDE SEQUENCE [LARGE SCALE GENOMIC DNA]</scope>
    <source>
        <strain evidence="3">28A</strain>
    </source>
</reference>
<accession>R0IEL2</accession>
<protein>
    <submittedName>
        <fullName evidence="2">Uncharacterized protein</fullName>
    </submittedName>
</protein>
<dbReference type="HOGENOM" id="CLU_512040_0_0_1"/>
<organism evidence="2 3">
    <name type="scientific">Exserohilum turcicum (strain 28A)</name>
    <name type="common">Northern leaf blight fungus</name>
    <name type="synonym">Setosphaeria turcica</name>
    <dbReference type="NCBI Taxonomy" id="671987"/>
    <lineage>
        <taxon>Eukaryota</taxon>
        <taxon>Fungi</taxon>
        <taxon>Dikarya</taxon>
        <taxon>Ascomycota</taxon>
        <taxon>Pezizomycotina</taxon>
        <taxon>Dothideomycetes</taxon>
        <taxon>Pleosporomycetidae</taxon>
        <taxon>Pleosporales</taxon>
        <taxon>Pleosporineae</taxon>
        <taxon>Pleosporaceae</taxon>
        <taxon>Exserohilum</taxon>
    </lineage>
</organism>
<dbReference type="Proteomes" id="UP000016935">
    <property type="component" value="Unassembled WGS sequence"/>
</dbReference>
<dbReference type="OrthoDB" id="3946545at2759"/>
<dbReference type="EMBL" id="KB908833">
    <property type="protein sequence ID" value="EOA83546.1"/>
    <property type="molecule type" value="Genomic_DNA"/>
</dbReference>
<keyword evidence="3" id="KW-1185">Reference proteome</keyword>
<feature type="region of interest" description="Disordered" evidence="1">
    <location>
        <begin position="402"/>
        <end position="423"/>
    </location>
</feature>
<dbReference type="AlphaFoldDB" id="R0IEL2"/>
<feature type="compositionally biased region" description="Low complexity" evidence="1">
    <location>
        <begin position="238"/>
        <end position="249"/>
    </location>
</feature>
<gene>
    <name evidence="2" type="ORF">SETTUDRAFT_22243</name>
</gene>
<evidence type="ECO:0000256" key="1">
    <source>
        <dbReference type="SAM" id="MobiDB-lite"/>
    </source>
</evidence>
<name>R0IEL2_EXST2</name>
<proteinExistence type="predicted"/>
<feature type="region of interest" description="Disordered" evidence="1">
    <location>
        <begin position="200"/>
        <end position="252"/>
    </location>
</feature>
<feature type="region of interest" description="Disordered" evidence="1">
    <location>
        <begin position="288"/>
        <end position="313"/>
    </location>
</feature>
<sequence>MQGPQNRLSVDIIPDQSLEAAEAFISFSQWLSGRRGEYVTRTKDNTNDAKGGSFTHTDAEGVIANEVADWLQSQMFDDFWMSTTRQTRPSPHETSQLLRHLRCADSFRVTPQSDSTTSETIVLLVALQLLAACYTLLPSTSATHVPLTQQRKEPGPATALRACSKYRFSPAAGHHARPSSETASWPDLYTGPSIEERLAEHVSHQRRRQKHHYEHTPSFAGSGWTDGPPPVATRTQSRRSLSPASSSSSDAEPGFFSKLICQAAIPKNYQRKHNTMFFSRLSLRSKRQKQLQAEEESHYQDEEQSDQDFSAQPVQRIPSALRLRLTQSAPRMVAKEVPIQKPRMIKRHSSDPSIGSPLEYPFQIPEIHRVSATTSGSWYPDSSAGGSVRACGRGDLITAHDYFDDDSPDTPYTPRKQQRQWTTPRWRHKYTGADSLLEAAALGQSMEMNDYFGPVHIGAPHAD</sequence>
<dbReference type="GeneID" id="19402523"/>
<feature type="compositionally biased region" description="Basic residues" evidence="1">
    <location>
        <begin position="204"/>
        <end position="213"/>
    </location>
</feature>
<evidence type="ECO:0000313" key="3">
    <source>
        <dbReference type="Proteomes" id="UP000016935"/>
    </source>
</evidence>
<dbReference type="STRING" id="671987.R0IEL2"/>
<dbReference type="RefSeq" id="XP_008028753.1">
    <property type="nucleotide sequence ID" value="XM_008030562.1"/>
</dbReference>
<evidence type="ECO:0000313" key="2">
    <source>
        <dbReference type="EMBL" id="EOA83546.1"/>
    </source>
</evidence>